<dbReference type="Pfam" id="PF00561">
    <property type="entry name" value="Abhydrolase_1"/>
    <property type="match status" value="1"/>
</dbReference>
<accession>A0A135IDA5</accession>
<feature type="domain" description="AB hydrolase-1" evidence="1">
    <location>
        <begin position="20"/>
        <end position="255"/>
    </location>
</feature>
<dbReference type="PANTHER" id="PTHR43798:SF29">
    <property type="entry name" value="AB HYDROLASE-1 DOMAIN-CONTAINING PROTEIN"/>
    <property type="match status" value="1"/>
</dbReference>
<dbReference type="PRINTS" id="PR00111">
    <property type="entry name" value="ABHYDROLASE"/>
</dbReference>
<dbReference type="InterPro" id="IPR000639">
    <property type="entry name" value="Epox_hydrolase-like"/>
</dbReference>
<dbReference type="RefSeq" id="WP_067410882.1">
    <property type="nucleotide sequence ID" value="NZ_LNTY01000006.1"/>
</dbReference>
<dbReference type="Gene3D" id="3.40.50.1820">
    <property type="entry name" value="alpha/beta hydrolase"/>
    <property type="match status" value="1"/>
</dbReference>
<dbReference type="AlphaFoldDB" id="A0A135IDA5"/>
<comment type="caution">
    <text evidence="2">The sequence shown here is derived from an EMBL/GenBank/DDBJ whole genome shotgun (WGS) entry which is preliminary data.</text>
</comment>
<organism evidence="2 3">
    <name type="scientific">Enterovibrio coralii</name>
    <dbReference type="NCBI Taxonomy" id="294935"/>
    <lineage>
        <taxon>Bacteria</taxon>
        <taxon>Pseudomonadati</taxon>
        <taxon>Pseudomonadota</taxon>
        <taxon>Gammaproteobacteria</taxon>
        <taxon>Vibrionales</taxon>
        <taxon>Vibrionaceae</taxon>
        <taxon>Enterovibrio</taxon>
    </lineage>
</organism>
<dbReference type="STRING" id="294935.ATN88_05440"/>
<sequence>MKTFTRHGKTMAYQDIGNGPVLLFGHSYLWDSAMWQPQVDVLSQTYRCLVPDFWAHGQSESMPTETKSLVDYADDMLALMDHLEIESFSIVGLSVGGMWGTELALKAPARVKTLVLMDTFVGYEPEITKLKYFGMLDIIENARVVPAELVDAIAPLFFASNASDANPELVSGFRQRLQGLEGDAAKHITEVGRIVFDRRDTFDDIENLTLPTLIMVGAEDKPRSPLESMLMHDAIDGSEYIIIPEAGHISNLEKPEFVTEALKTFLGKHHE</sequence>
<dbReference type="EMBL" id="LNTY01000006">
    <property type="protein sequence ID" value="KXF83451.1"/>
    <property type="molecule type" value="Genomic_DNA"/>
</dbReference>
<protein>
    <submittedName>
        <fullName evidence="2">2-succinyl-6-hydroxy-2, 4-cyclohexadiene-1-carboxylate synthase</fullName>
    </submittedName>
</protein>
<name>A0A135IDA5_9GAMM</name>
<evidence type="ECO:0000259" key="1">
    <source>
        <dbReference type="Pfam" id="PF00561"/>
    </source>
</evidence>
<reference evidence="2 3" key="1">
    <citation type="submission" date="2015-11" db="EMBL/GenBank/DDBJ databases">
        <title>Genomic Taxonomy of the Vibrionaceae.</title>
        <authorList>
            <person name="Gomez-Gil B."/>
            <person name="Enciso-Ibarra J."/>
        </authorList>
    </citation>
    <scope>NUCLEOTIDE SEQUENCE [LARGE SCALE GENOMIC DNA]</scope>
    <source>
        <strain evidence="2 3">CAIM 912</strain>
    </source>
</reference>
<dbReference type="GO" id="GO:0003824">
    <property type="term" value="F:catalytic activity"/>
    <property type="evidence" value="ECO:0007669"/>
    <property type="project" value="InterPro"/>
</dbReference>
<dbReference type="PANTHER" id="PTHR43798">
    <property type="entry name" value="MONOACYLGLYCEROL LIPASE"/>
    <property type="match status" value="1"/>
</dbReference>
<proteinExistence type="predicted"/>
<dbReference type="InterPro" id="IPR029058">
    <property type="entry name" value="AB_hydrolase_fold"/>
</dbReference>
<evidence type="ECO:0000313" key="2">
    <source>
        <dbReference type="EMBL" id="KXF83451.1"/>
    </source>
</evidence>
<dbReference type="InterPro" id="IPR050266">
    <property type="entry name" value="AB_hydrolase_sf"/>
</dbReference>
<dbReference type="OrthoDB" id="9779853at2"/>
<keyword evidence="3" id="KW-1185">Reference proteome</keyword>
<gene>
    <name evidence="2" type="ORF">ATN88_05440</name>
</gene>
<dbReference type="InterPro" id="IPR000073">
    <property type="entry name" value="AB_hydrolase_1"/>
</dbReference>
<evidence type="ECO:0000313" key="3">
    <source>
        <dbReference type="Proteomes" id="UP000070529"/>
    </source>
</evidence>
<dbReference type="SUPFAM" id="SSF53474">
    <property type="entry name" value="alpha/beta-Hydrolases"/>
    <property type="match status" value="1"/>
</dbReference>
<dbReference type="Proteomes" id="UP000070529">
    <property type="component" value="Unassembled WGS sequence"/>
</dbReference>
<dbReference type="PRINTS" id="PR00412">
    <property type="entry name" value="EPOXHYDRLASE"/>
</dbReference>